<feature type="region of interest" description="Disordered" evidence="1">
    <location>
        <begin position="143"/>
        <end position="164"/>
    </location>
</feature>
<proteinExistence type="predicted"/>
<evidence type="ECO:0000313" key="3">
    <source>
        <dbReference type="Proteomes" id="UP001287286"/>
    </source>
</evidence>
<name>A0ABR0CD99_PURLI</name>
<protein>
    <submittedName>
        <fullName evidence="2">Uncharacterized protein</fullName>
    </submittedName>
</protein>
<feature type="region of interest" description="Disordered" evidence="1">
    <location>
        <begin position="402"/>
        <end position="441"/>
    </location>
</feature>
<accession>A0ABR0CD99</accession>
<comment type="caution">
    <text evidence="2">The sequence shown here is derived from an EMBL/GenBank/DDBJ whole genome shotgun (WGS) entry which is preliminary data.</text>
</comment>
<dbReference type="Proteomes" id="UP001287286">
    <property type="component" value="Unassembled WGS sequence"/>
</dbReference>
<feature type="compositionally biased region" description="Polar residues" evidence="1">
    <location>
        <begin position="411"/>
        <end position="425"/>
    </location>
</feature>
<reference evidence="2 3" key="1">
    <citation type="journal article" date="2024" name="Microbiol. Resour. Announc.">
        <title>Genome annotations for the ascomycete fungi Trichoderma harzianum, Trichoderma aggressivum, and Purpureocillium lilacinum.</title>
        <authorList>
            <person name="Beijen E.P.W."/>
            <person name="Ohm R.A."/>
        </authorList>
    </citation>
    <scope>NUCLEOTIDE SEQUENCE [LARGE SCALE GENOMIC DNA]</scope>
    <source>
        <strain evidence="2 3">CBS 150709</strain>
    </source>
</reference>
<feature type="region of interest" description="Disordered" evidence="1">
    <location>
        <begin position="340"/>
        <end position="373"/>
    </location>
</feature>
<evidence type="ECO:0000256" key="1">
    <source>
        <dbReference type="SAM" id="MobiDB-lite"/>
    </source>
</evidence>
<feature type="region of interest" description="Disordered" evidence="1">
    <location>
        <begin position="22"/>
        <end position="60"/>
    </location>
</feature>
<keyword evidence="3" id="KW-1185">Reference proteome</keyword>
<organism evidence="2 3">
    <name type="scientific">Purpureocillium lilacinum</name>
    <name type="common">Paecilomyces lilacinus</name>
    <dbReference type="NCBI Taxonomy" id="33203"/>
    <lineage>
        <taxon>Eukaryota</taxon>
        <taxon>Fungi</taxon>
        <taxon>Dikarya</taxon>
        <taxon>Ascomycota</taxon>
        <taxon>Pezizomycotina</taxon>
        <taxon>Sordariomycetes</taxon>
        <taxon>Hypocreomycetidae</taxon>
        <taxon>Hypocreales</taxon>
        <taxon>Ophiocordycipitaceae</taxon>
        <taxon>Purpureocillium</taxon>
    </lineage>
</organism>
<feature type="region of interest" description="Disordered" evidence="1">
    <location>
        <begin position="587"/>
        <end position="615"/>
    </location>
</feature>
<gene>
    <name evidence="2" type="ORF">Purlil1_1678</name>
</gene>
<evidence type="ECO:0000313" key="2">
    <source>
        <dbReference type="EMBL" id="KAK4094187.1"/>
    </source>
</evidence>
<sequence length="1023" mass="109934">MYEVGDLGDFFDEWGNWARGGKWREIGNKSRPFAESPRGGGGGGESSRKKRESLVSLRRRRRLSGTRGGWWATKTGHAVNDLTAPAAPKQASRETSTALRWPAGRACNPVRCGCGAVRVRIGRTVGLSLPWCAWSWRRRRRRGGDGGGWVGAGAPDGSQGPPDPALIAPISTAYGGSARSQVIGARADPGSSQQQPISSHQLTIPGRLATTHLAFLAPPLGPAAVGVSLQQAPARRRLFPCPSSTILHICECPHFFFSPTGGKKILSSPPSPPPLAQLALFVLPPASTWTQQGPPAMPTGRRGGGARARRELWHTMRRDRAFQKKGRGAIRHLHRVGRNATFPRQPARLSLARSEETRSQPAANLPNLPNHGPSLGFKRWPQLSAHAPRTVVVESRRLVQYPGATDDDDGTQSPAKATRGTTQGGSVVVAKDTPGASQPAGRLRSMAAVQSVCWAASTAPVHARLHVHGLAKPSRYVKRASSRGGDAHDPNPRIHASQARAPAAPPRTRQRASPASLHINCLLVAMRRQPTIRPSSRPSGISASAEWPELSLPAVTTHFPFRAILNYACSFVQPNLPTLLLLPSPRAAPADERSRPAQATGPATPAEEIRRGRRRRRSGTGWCIHPFIHSFIPRDVSGRAAFERHLLVLVVLSLRAAAARIMFPVDARRRAGSRTSLGRQTVDSPPCHVVLSQRGSACASISPMEPRRRPTPLQRAERSETCQRRLALFPLSSTLALSASRLPAGDPFPSRAPADVARGRVPCRVLLLLVFPSDSVCRSRGRRHQTEPVTQARRAKTGDGFEGLGAATLPCHGPAPTPHIRPGVWTTARVCTAGPASDAGPVAIHHRHVPSAPALPQHPALGKHCRFRAGGKKGDRPPSTMYNVNKPAECISRAARRGRHKGGVAPLPRPAVIGRLPRSWQITFVSISEARVGSPDHGAVPGQRATEITAAGMGALSPSQVRVLAYPRLGQDSDLLTRFRFAHLTILSHLLPSKTHEVSDVWRGSGLVDSVSLGHTPLMYSPS</sequence>
<feature type="region of interest" description="Disordered" evidence="1">
    <location>
        <begin position="476"/>
        <end position="514"/>
    </location>
</feature>
<dbReference type="EMBL" id="JAWRVI010000004">
    <property type="protein sequence ID" value="KAK4094187.1"/>
    <property type="molecule type" value="Genomic_DNA"/>
</dbReference>